<evidence type="ECO:0000313" key="2">
    <source>
        <dbReference type="Proteomes" id="UP000318102"/>
    </source>
</evidence>
<keyword evidence="2" id="KW-1185">Reference proteome</keyword>
<dbReference type="EMBL" id="VNJK01000001">
    <property type="protein sequence ID" value="TVX93900.1"/>
    <property type="molecule type" value="Genomic_DNA"/>
</dbReference>
<dbReference type="Gene3D" id="1.20.58.1000">
    <property type="entry name" value="Metal-sensitive repressor, helix protomer"/>
    <property type="match status" value="1"/>
</dbReference>
<dbReference type="PANTHER" id="PTHR33677">
    <property type="entry name" value="TRANSCRIPTIONAL REPRESSOR FRMR-RELATED"/>
    <property type="match status" value="1"/>
</dbReference>
<proteinExistence type="predicted"/>
<organism evidence="1 2">
    <name type="scientific">Paenibacillus agilis</name>
    <dbReference type="NCBI Taxonomy" id="3020863"/>
    <lineage>
        <taxon>Bacteria</taxon>
        <taxon>Bacillati</taxon>
        <taxon>Bacillota</taxon>
        <taxon>Bacilli</taxon>
        <taxon>Bacillales</taxon>
        <taxon>Paenibacillaceae</taxon>
        <taxon>Paenibacillus</taxon>
    </lineage>
</organism>
<sequence>MTEKDLEQTAEDQSSCCSSDTVCAGHQEDGVRKSHHSAETKQKLVHRLNRIEGQVRGVKSMIERDVYCDQVLHQIASIQSALNSVGKLLLDGHIRSCVVERLQAGEEEVITELLTTMNKLMK</sequence>
<dbReference type="CDD" id="cd10152">
    <property type="entry name" value="SaCsoR-like_DUF156"/>
    <property type="match status" value="1"/>
</dbReference>
<dbReference type="InterPro" id="IPR038390">
    <property type="entry name" value="Metal_Tscrpt_repr_sf"/>
</dbReference>
<dbReference type="RefSeq" id="WP_144990835.1">
    <property type="nucleotide sequence ID" value="NZ_VNJK01000001.1"/>
</dbReference>
<dbReference type="OrthoDB" id="9811244at2"/>
<protein>
    <submittedName>
        <fullName evidence="1">Metal-sensing transcriptional repressor</fullName>
    </submittedName>
</protein>
<comment type="caution">
    <text evidence="1">The sequence shown here is derived from an EMBL/GenBank/DDBJ whole genome shotgun (WGS) entry which is preliminary data.</text>
</comment>
<evidence type="ECO:0000313" key="1">
    <source>
        <dbReference type="EMBL" id="TVX93900.1"/>
    </source>
</evidence>
<reference evidence="1 2" key="1">
    <citation type="submission" date="2019-07" db="EMBL/GenBank/DDBJ databases">
        <authorList>
            <person name="Kim J."/>
        </authorList>
    </citation>
    <scope>NUCLEOTIDE SEQUENCE [LARGE SCALE GENOMIC DNA]</scope>
    <source>
        <strain evidence="1 2">N4</strain>
    </source>
</reference>
<dbReference type="PANTHER" id="PTHR33677:SF3">
    <property type="entry name" value="COPPER-SENSING TRANSCRIPTIONAL REPRESSOR RICR"/>
    <property type="match status" value="1"/>
</dbReference>
<dbReference type="InterPro" id="IPR003735">
    <property type="entry name" value="Metal_Tscrpt_repr"/>
</dbReference>
<name>A0A559J1Y9_9BACL</name>
<dbReference type="GO" id="GO:0045892">
    <property type="term" value="P:negative regulation of DNA-templated transcription"/>
    <property type="evidence" value="ECO:0007669"/>
    <property type="project" value="UniProtKB-ARBA"/>
</dbReference>
<dbReference type="AlphaFoldDB" id="A0A559J1Y9"/>
<dbReference type="GO" id="GO:0046872">
    <property type="term" value="F:metal ion binding"/>
    <property type="evidence" value="ECO:0007669"/>
    <property type="project" value="InterPro"/>
</dbReference>
<accession>A0A559J1Y9</accession>
<gene>
    <name evidence="1" type="ORF">FPZ44_13050</name>
</gene>
<dbReference type="GO" id="GO:0003677">
    <property type="term" value="F:DNA binding"/>
    <property type="evidence" value="ECO:0007669"/>
    <property type="project" value="InterPro"/>
</dbReference>
<dbReference type="Pfam" id="PF02583">
    <property type="entry name" value="Trns_repr_metal"/>
    <property type="match status" value="1"/>
</dbReference>
<dbReference type="Proteomes" id="UP000318102">
    <property type="component" value="Unassembled WGS sequence"/>
</dbReference>